<evidence type="ECO:0000313" key="2">
    <source>
        <dbReference type="WBParaSite" id="ES5_v2.g12413.t1"/>
    </source>
</evidence>
<protein>
    <submittedName>
        <fullName evidence="2">Uncharacterized protein</fullName>
    </submittedName>
</protein>
<proteinExistence type="predicted"/>
<evidence type="ECO:0000313" key="1">
    <source>
        <dbReference type="Proteomes" id="UP000887579"/>
    </source>
</evidence>
<dbReference type="WBParaSite" id="ES5_v2.g12413.t1">
    <property type="protein sequence ID" value="ES5_v2.g12413.t1"/>
    <property type="gene ID" value="ES5_v2.g12413"/>
</dbReference>
<name>A0AC34F5Q5_9BILA</name>
<organism evidence="1 2">
    <name type="scientific">Panagrolaimus sp. ES5</name>
    <dbReference type="NCBI Taxonomy" id="591445"/>
    <lineage>
        <taxon>Eukaryota</taxon>
        <taxon>Metazoa</taxon>
        <taxon>Ecdysozoa</taxon>
        <taxon>Nematoda</taxon>
        <taxon>Chromadorea</taxon>
        <taxon>Rhabditida</taxon>
        <taxon>Tylenchina</taxon>
        <taxon>Panagrolaimomorpha</taxon>
        <taxon>Panagrolaimoidea</taxon>
        <taxon>Panagrolaimidae</taxon>
        <taxon>Panagrolaimus</taxon>
    </lineage>
</organism>
<dbReference type="Proteomes" id="UP000887579">
    <property type="component" value="Unplaced"/>
</dbReference>
<sequence>MEATNMIKPITTKFTTEFIKIRIKRLKIKINPPAIWVASLMETFLKHKISGSSIEGGDILGAVLRF</sequence>
<reference evidence="2" key="1">
    <citation type="submission" date="2022-11" db="UniProtKB">
        <authorList>
            <consortium name="WormBaseParasite"/>
        </authorList>
    </citation>
    <scope>IDENTIFICATION</scope>
</reference>
<accession>A0AC34F5Q5</accession>